<organism evidence="2 3">
    <name type="scientific">Georgenia halotolerans</name>
    <dbReference type="NCBI Taxonomy" id="3028317"/>
    <lineage>
        <taxon>Bacteria</taxon>
        <taxon>Bacillati</taxon>
        <taxon>Actinomycetota</taxon>
        <taxon>Actinomycetes</taxon>
        <taxon>Micrococcales</taxon>
        <taxon>Bogoriellaceae</taxon>
        <taxon>Georgenia</taxon>
    </lineage>
</organism>
<feature type="non-terminal residue" evidence="2">
    <location>
        <position position="1"/>
    </location>
</feature>
<dbReference type="EMBL" id="JARACI010000017">
    <property type="protein sequence ID" value="MDD9204852.1"/>
    <property type="molecule type" value="Genomic_DNA"/>
</dbReference>
<dbReference type="Pfam" id="PF13229">
    <property type="entry name" value="Beta_helix"/>
    <property type="match status" value="1"/>
</dbReference>
<reference evidence="2" key="1">
    <citation type="submission" date="2023-02" db="EMBL/GenBank/DDBJ databases">
        <title>Georgenia sp.10Sc9-8, isolated from a soil sample collected from the Taklamakan desert.</title>
        <authorList>
            <person name="Liu S."/>
        </authorList>
    </citation>
    <scope>NUCLEOTIDE SEQUENCE</scope>
    <source>
        <strain evidence="2">10Sc9-8</strain>
    </source>
</reference>
<dbReference type="SUPFAM" id="SSF51126">
    <property type="entry name" value="Pectin lyase-like"/>
    <property type="match status" value="1"/>
</dbReference>
<gene>
    <name evidence="2" type="ORF">PU560_00065</name>
</gene>
<evidence type="ECO:0000313" key="3">
    <source>
        <dbReference type="Proteomes" id="UP001165561"/>
    </source>
</evidence>
<accession>A0ABT5TS91</accession>
<dbReference type="InterPro" id="IPR012334">
    <property type="entry name" value="Pectin_lyas_fold"/>
</dbReference>
<name>A0ABT5TS91_9MICO</name>
<comment type="caution">
    <text evidence="2">The sequence shown here is derived from an EMBL/GenBank/DDBJ whole genome shotgun (WGS) entry which is preliminary data.</text>
</comment>
<sequence length="74" mass="7990">IQIQQGSNIRITGNTIEGARNAAIMLTQDRGRTSDVTISDNWLNGGKCTVNLSEKGRGPFRGISIVDNTFGRVV</sequence>
<dbReference type="Proteomes" id="UP001165561">
    <property type="component" value="Unassembled WGS sequence"/>
</dbReference>
<protein>
    <submittedName>
        <fullName evidence="2">Right-handed parallel beta-helix repeat-containing protein</fullName>
    </submittedName>
</protein>
<evidence type="ECO:0000259" key="1">
    <source>
        <dbReference type="Pfam" id="PF13229"/>
    </source>
</evidence>
<dbReference type="InterPro" id="IPR011050">
    <property type="entry name" value="Pectin_lyase_fold/virulence"/>
</dbReference>
<feature type="domain" description="Right handed beta helix" evidence="1">
    <location>
        <begin position="1"/>
        <end position="70"/>
    </location>
</feature>
<dbReference type="InterPro" id="IPR039448">
    <property type="entry name" value="Beta_helix"/>
</dbReference>
<evidence type="ECO:0000313" key="2">
    <source>
        <dbReference type="EMBL" id="MDD9204852.1"/>
    </source>
</evidence>
<keyword evidence="3" id="KW-1185">Reference proteome</keyword>
<feature type="non-terminal residue" evidence="2">
    <location>
        <position position="74"/>
    </location>
</feature>
<dbReference type="Gene3D" id="2.160.20.10">
    <property type="entry name" value="Single-stranded right-handed beta-helix, Pectin lyase-like"/>
    <property type="match status" value="1"/>
</dbReference>
<proteinExistence type="predicted"/>